<accession>A0A9W8GIZ0</accession>
<gene>
    <name evidence="1" type="ORF">IWW39_003243</name>
</gene>
<dbReference type="OrthoDB" id="5597577at2759"/>
<comment type="caution">
    <text evidence="1">The sequence shown here is derived from an EMBL/GenBank/DDBJ whole genome shotgun (WGS) entry which is preliminary data.</text>
</comment>
<reference evidence="1" key="1">
    <citation type="submission" date="2022-07" db="EMBL/GenBank/DDBJ databases">
        <title>Phylogenomic reconstructions and comparative analyses of Kickxellomycotina fungi.</title>
        <authorList>
            <person name="Reynolds N.K."/>
            <person name="Stajich J.E."/>
            <person name="Barry K."/>
            <person name="Grigoriev I.V."/>
            <person name="Crous P."/>
            <person name="Smith M.E."/>
        </authorList>
    </citation>
    <scope>NUCLEOTIDE SEQUENCE</scope>
    <source>
        <strain evidence="1">CBS 109367</strain>
    </source>
</reference>
<evidence type="ECO:0000313" key="2">
    <source>
        <dbReference type="Proteomes" id="UP001151516"/>
    </source>
</evidence>
<dbReference type="EMBL" id="JANBTX010000086">
    <property type="protein sequence ID" value="KAJ2687019.1"/>
    <property type="molecule type" value="Genomic_DNA"/>
</dbReference>
<proteinExistence type="predicted"/>
<dbReference type="Proteomes" id="UP001151516">
    <property type="component" value="Unassembled WGS sequence"/>
</dbReference>
<evidence type="ECO:0000313" key="1">
    <source>
        <dbReference type="EMBL" id="KAJ2687019.1"/>
    </source>
</evidence>
<protein>
    <submittedName>
        <fullName evidence="1">Uncharacterized protein</fullName>
    </submittedName>
</protein>
<dbReference type="AlphaFoldDB" id="A0A9W8GIZ0"/>
<name>A0A9W8GIZ0_9FUNG</name>
<sequence>MNTMNTVPDYILSSGIMAQLNRGRRTSLASIASTFSAQQTEDCDEVLETIAESSSEIKSVLGYISAPQRGWSQNAHYDTPRLVHF</sequence>
<keyword evidence="2" id="KW-1185">Reference proteome</keyword>
<organism evidence="1 2">
    <name type="scientific">Coemansia spiralis</name>
    <dbReference type="NCBI Taxonomy" id="417178"/>
    <lineage>
        <taxon>Eukaryota</taxon>
        <taxon>Fungi</taxon>
        <taxon>Fungi incertae sedis</taxon>
        <taxon>Zoopagomycota</taxon>
        <taxon>Kickxellomycotina</taxon>
        <taxon>Kickxellomycetes</taxon>
        <taxon>Kickxellales</taxon>
        <taxon>Kickxellaceae</taxon>
        <taxon>Coemansia</taxon>
    </lineage>
</organism>